<feature type="domain" description="TonB-dependent transporter Oar-like beta-barrel" evidence="4">
    <location>
        <begin position="224"/>
        <end position="290"/>
    </location>
</feature>
<dbReference type="SUPFAM" id="SSF56935">
    <property type="entry name" value="Porins"/>
    <property type="match status" value="1"/>
</dbReference>
<name>A0A415QK11_9BACT</name>
<dbReference type="Gene3D" id="2.40.170.20">
    <property type="entry name" value="TonB-dependent receptor, beta-barrel domain"/>
    <property type="match status" value="1"/>
</dbReference>
<accession>A0A415QK11</accession>
<keyword evidence="3" id="KW-0998">Cell outer membrane</keyword>
<comment type="subcellular location">
    <subcellularLocation>
        <location evidence="1">Cell outer membrane</location>
    </subcellularLocation>
</comment>
<dbReference type="InterPro" id="IPR036942">
    <property type="entry name" value="Beta-barrel_TonB_sf"/>
</dbReference>
<comment type="caution">
    <text evidence="5">The sequence shown here is derived from an EMBL/GenBank/DDBJ whole genome shotgun (WGS) entry which is preliminary data.</text>
</comment>
<keyword evidence="2" id="KW-0472">Membrane</keyword>
<dbReference type="InterPro" id="IPR008969">
    <property type="entry name" value="CarboxyPept-like_regulatory"/>
</dbReference>
<dbReference type="EMBL" id="QRPV01000007">
    <property type="protein sequence ID" value="RHM44044.1"/>
    <property type="molecule type" value="Genomic_DNA"/>
</dbReference>
<sequence length="1044" mass="115760">MLALWCVSLPEVLAQGTNASIVGKVVDENGEAIIGATVIVKNESTGFKTGTATSVTGEFSLKQLPLGSPYTITVSFIGYGDQVKKNYTLNQGDVLRIDFEMKEESTNISEVDVVANSMKKKIDVLGEATSISGKSLQTLPVNGRNFTTLVDLSPLSSGSNLAGQLYSSTTYTIDGMTAKSPTSSGTSNRGPFLVSMEAIREFEVVTNSYDVTQGRAGGGMISSVTKSGTNQFHGSAFFFHRADKLSSQYDTRGNKRSDKYSISQYGGSLGGPIIKNRMHFFVAWDHQDDKRPLLIADIHGTDDEKTYGITKENLDKFLAIAREKYGVAASPQTGSFDKKRKSNSVFGRLDWQLNATNLLTIRNNYNRDVNDLGINDNSKINLFEVYGTHVSSDNSLLASLRSVFGPKMTNEAKLQYLYTLDDGQPSKQVPSSNIPRAIVENITSTIDGKEYKLSSIQLGGQRYVPEKFVNNVIQFVDNLYYNTDKVNYTFGIDLMYTHLSSKATSEMNGRYYYKGLEAFENNTPYRYAREVPVTDPTVKQSVLNAALYGQAQFKPFRGVDVTLGLRGDYSYYFSNPDDNELLTAELGLKTTNKVAAFQLQPRFQLTWDIGERSVDIVRVGAGIFGSNMNNYAMVNNLEFDGLKVLSVDISSKDYVLPIPNFPGYREDPSSVPGVELFDQLGLDKAATFNVNGSNVKIPTVYKFNVSYNRFISERIRAGISFYGTFGRNNYMYVDRNMVDEPFFRLANEGNRGVYVPVASIDTLGNTQWTNGRKSEKIGRVLELNSDGKVNTYTIVADVSVRYCRDGQITASYTWNDSKDNTSYNGNVANSATLYNMIVDDPRDLSKMSYSDNQFRHKVVLYGNLPSFHGFNVGVRYSGIGGTRYSMVVNGNINGDFVKGNDLAFVFDPNDSSVPQAIRDGINGLLENPDVDKSFKKYLRKSFGKIAERNGGINGFSGTWDVRVSKIFNFYKQQRLELSVDIFNVANLIDKKSGLTHNLGKQELLNCTGFDTATQTFKYTVNNAAGKKSPGGNPWQIQMGVKYMF</sequence>
<dbReference type="RefSeq" id="WP_118449763.1">
    <property type="nucleotide sequence ID" value="NZ_CABJDM010000007.1"/>
</dbReference>
<dbReference type="InterPro" id="IPR057601">
    <property type="entry name" value="Oar-like_b-barrel"/>
</dbReference>
<evidence type="ECO:0000259" key="4">
    <source>
        <dbReference type="Pfam" id="PF25183"/>
    </source>
</evidence>
<evidence type="ECO:0000313" key="5">
    <source>
        <dbReference type="EMBL" id="RHM44044.1"/>
    </source>
</evidence>
<feature type="domain" description="TonB-dependent transporter Oar-like beta-barrel" evidence="4">
    <location>
        <begin position="337"/>
        <end position="986"/>
    </location>
</feature>
<organism evidence="5 6">
    <name type="scientific">Butyricimonas virosa</name>
    <dbReference type="NCBI Taxonomy" id="544645"/>
    <lineage>
        <taxon>Bacteria</taxon>
        <taxon>Pseudomonadati</taxon>
        <taxon>Bacteroidota</taxon>
        <taxon>Bacteroidia</taxon>
        <taxon>Bacteroidales</taxon>
        <taxon>Odoribacteraceae</taxon>
        <taxon>Butyricimonas</taxon>
    </lineage>
</organism>
<protein>
    <submittedName>
        <fullName evidence="5">TonB-dependent receptor</fullName>
    </submittedName>
</protein>
<evidence type="ECO:0000256" key="2">
    <source>
        <dbReference type="ARBA" id="ARBA00023136"/>
    </source>
</evidence>
<reference evidence="5 6" key="1">
    <citation type="submission" date="2018-08" db="EMBL/GenBank/DDBJ databases">
        <title>A genome reference for cultivated species of the human gut microbiota.</title>
        <authorList>
            <person name="Zou Y."/>
            <person name="Xue W."/>
            <person name="Luo G."/>
        </authorList>
    </citation>
    <scope>NUCLEOTIDE SEQUENCE [LARGE SCALE GENOMIC DNA]</scope>
    <source>
        <strain evidence="5 6">AF34-33</strain>
    </source>
</reference>
<dbReference type="Gene3D" id="2.60.40.1120">
    <property type="entry name" value="Carboxypeptidase-like, regulatory domain"/>
    <property type="match status" value="1"/>
</dbReference>
<proteinExistence type="predicted"/>
<evidence type="ECO:0000313" key="6">
    <source>
        <dbReference type="Proteomes" id="UP000286038"/>
    </source>
</evidence>
<evidence type="ECO:0000256" key="3">
    <source>
        <dbReference type="ARBA" id="ARBA00023237"/>
    </source>
</evidence>
<gene>
    <name evidence="5" type="ORF">DWZ68_08310</name>
</gene>
<keyword evidence="5" id="KW-0675">Receptor</keyword>
<dbReference type="Pfam" id="PF25183">
    <property type="entry name" value="OMP_b-brl_4"/>
    <property type="match status" value="2"/>
</dbReference>
<dbReference type="SUPFAM" id="SSF49464">
    <property type="entry name" value="Carboxypeptidase regulatory domain-like"/>
    <property type="match status" value="1"/>
</dbReference>
<dbReference type="Proteomes" id="UP000286038">
    <property type="component" value="Unassembled WGS sequence"/>
</dbReference>
<dbReference type="GO" id="GO:0009279">
    <property type="term" value="C:cell outer membrane"/>
    <property type="evidence" value="ECO:0007669"/>
    <property type="project" value="UniProtKB-SubCell"/>
</dbReference>
<dbReference type="Pfam" id="PF13620">
    <property type="entry name" value="CarboxypepD_reg"/>
    <property type="match status" value="1"/>
</dbReference>
<evidence type="ECO:0000256" key="1">
    <source>
        <dbReference type="ARBA" id="ARBA00004442"/>
    </source>
</evidence>
<dbReference type="AlphaFoldDB" id="A0A415QK11"/>